<proteinExistence type="predicted"/>
<dbReference type="GeneID" id="57664469"/>
<name>A0A7Y8CP40_9PSED</name>
<accession>A0A7Y8CP40</accession>
<sequence length="102" mass="11610">MNKIETIRCLMASGRSKEVLGLVEGVSDWPLEREQAQDARRLRILVVHHLRFVSEFGSSSSGCYKGKRYLTPFPQDFEQWLLSGAPEVLLEDLEALLVDHPL</sequence>
<evidence type="ECO:0000313" key="2">
    <source>
        <dbReference type="Proteomes" id="UP000520592"/>
    </source>
</evidence>
<gene>
    <name evidence="1" type="ORF">HX876_34835</name>
</gene>
<reference evidence="1 2" key="1">
    <citation type="submission" date="2020-04" db="EMBL/GenBank/DDBJ databases">
        <title>Molecular characterization of pseudomonads from Agaricus bisporus reveal novel blotch 2 pathogens in Western Europe.</title>
        <authorList>
            <person name="Taparia T."/>
            <person name="Krijger M."/>
            <person name="Haynes E."/>
            <person name="Elpinstone J.G."/>
            <person name="Noble R."/>
            <person name="Van Der Wolf J."/>
        </authorList>
    </citation>
    <scope>NUCLEOTIDE SEQUENCE [LARGE SCALE GENOMIC DNA]</scope>
    <source>
        <strain evidence="1 2">IPO3737</strain>
    </source>
</reference>
<dbReference type="EMBL" id="JACAQD010000103">
    <property type="protein sequence ID" value="NWC37520.1"/>
    <property type="molecule type" value="Genomic_DNA"/>
</dbReference>
<dbReference type="AlphaFoldDB" id="A0A7Y8CP40"/>
<evidence type="ECO:0000313" key="1">
    <source>
        <dbReference type="EMBL" id="NWC37520.1"/>
    </source>
</evidence>
<dbReference type="Proteomes" id="UP000520592">
    <property type="component" value="Unassembled WGS sequence"/>
</dbReference>
<organism evidence="1 2">
    <name type="scientific">Pseudomonas gingeri</name>
    <dbReference type="NCBI Taxonomy" id="117681"/>
    <lineage>
        <taxon>Bacteria</taxon>
        <taxon>Pseudomonadati</taxon>
        <taxon>Pseudomonadota</taxon>
        <taxon>Gammaproteobacteria</taxon>
        <taxon>Pseudomonadales</taxon>
        <taxon>Pseudomonadaceae</taxon>
        <taxon>Pseudomonas</taxon>
    </lineage>
</organism>
<comment type="caution">
    <text evidence="1">The sequence shown here is derived from an EMBL/GenBank/DDBJ whole genome shotgun (WGS) entry which is preliminary data.</text>
</comment>
<protein>
    <submittedName>
        <fullName evidence="1">Uncharacterized protein</fullName>
    </submittedName>
</protein>
<dbReference type="RefSeq" id="WP_177063783.1">
    <property type="nucleotide sequence ID" value="NZ_JACAOR010000018.1"/>
</dbReference>